<dbReference type="EMBL" id="OY731403">
    <property type="protein sequence ID" value="CAJ1963818.1"/>
    <property type="molecule type" value="Genomic_DNA"/>
</dbReference>
<sequence length="186" mass="21436">MSSLPPHSNLDTTRSHQVPITTQVVPMASNHVLSASTMSLEEILSKEDDFNWADVFNYAQRLIPETISHKECKHWTKEEHRLFLVGLHMYGRKWTKISEHLIPSKTPSQIASHGQKYFLHKTQNKEKKRKSIHDTTLQGIATVIVPHYINNIDTLVPPAPNFAVQPHKILVQQHMMHFNFLYNSNA</sequence>
<dbReference type="NCBIfam" id="TIGR01557">
    <property type="entry name" value="myb_SHAQKYF"/>
    <property type="match status" value="1"/>
</dbReference>
<dbReference type="InterPro" id="IPR009057">
    <property type="entry name" value="Homeodomain-like_sf"/>
</dbReference>
<evidence type="ECO:0000259" key="5">
    <source>
        <dbReference type="PROSITE" id="PS50090"/>
    </source>
</evidence>
<dbReference type="Proteomes" id="UP001189624">
    <property type="component" value="Chromosome 6"/>
</dbReference>
<keyword evidence="9" id="KW-1185">Reference proteome</keyword>
<dbReference type="SUPFAM" id="SSF46689">
    <property type="entry name" value="Homeodomain-like"/>
    <property type="match status" value="1"/>
</dbReference>
<keyword evidence="4" id="KW-0539">Nucleus</keyword>
<evidence type="ECO:0000256" key="2">
    <source>
        <dbReference type="ARBA" id="ARBA00023015"/>
    </source>
</evidence>
<feature type="domain" description="Myb-like" evidence="5">
    <location>
        <begin position="75"/>
        <end position="118"/>
    </location>
</feature>
<dbReference type="Pfam" id="PF00249">
    <property type="entry name" value="Myb_DNA-binding"/>
    <property type="match status" value="1"/>
</dbReference>
<dbReference type="GO" id="GO:0005634">
    <property type="term" value="C:nucleus"/>
    <property type="evidence" value="ECO:0007669"/>
    <property type="project" value="UniProtKB-SubCell"/>
</dbReference>
<evidence type="ECO:0000313" key="8">
    <source>
        <dbReference type="EMBL" id="CAJ1963818.1"/>
    </source>
</evidence>
<dbReference type="AlphaFoldDB" id="A0AA86SY53"/>
<keyword evidence="2" id="KW-0805">Transcription regulation</keyword>
<reference evidence="8" key="1">
    <citation type="submission" date="2023-10" db="EMBL/GenBank/DDBJ databases">
        <authorList>
            <person name="Domelevo Entfellner J.-B."/>
        </authorList>
    </citation>
    <scope>NUCLEOTIDE SEQUENCE</scope>
</reference>
<dbReference type="Gramene" id="rna-AYBTSS11_LOCUS19978">
    <property type="protein sequence ID" value="CAJ1963818.1"/>
    <property type="gene ID" value="gene-AYBTSS11_LOCUS19978"/>
</dbReference>
<gene>
    <name evidence="8" type="ORF">AYBTSS11_LOCUS19978</name>
</gene>
<keyword evidence="3" id="KW-0804">Transcription</keyword>
<dbReference type="InterPro" id="IPR001005">
    <property type="entry name" value="SANT/Myb"/>
</dbReference>
<comment type="subcellular location">
    <subcellularLocation>
        <location evidence="1">Nucleus</location>
    </subcellularLocation>
</comment>
<evidence type="ECO:0000313" key="9">
    <source>
        <dbReference type="Proteomes" id="UP001189624"/>
    </source>
</evidence>
<proteinExistence type="predicted"/>
<evidence type="ECO:0000256" key="1">
    <source>
        <dbReference type="ARBA" id="ARBA00004123"/>
    </source>
</evidence>
<feature type="domain" description="SANT" evidence="6">
    <location>
        <begin position="70"/>
        <end position="125"/>
    </location>
</feature>
<accession>A0AA86SY53</accession>
<dbReference type="InterPro" id="IPR006447">
    <property type="entry name" value="Myb_dom_plants"/>
</dbReference>
<dbReference type="PANTHER" id="PTHR44042:SF15">
    <property type="entry name" value="DUPLICATED HOMEODOMAIN-LIKE SUPERFAMILY PROTEIN"/>
    <property type="match status" value="1"/>
</dbReference>
<protein>
    <submittedName>
        <fullName evidence="8">Uncharacterized protein</fullName>
    </submittedName>
</protein>
<dbReference type="Gene3D" id="1.10.10.60">
    <property type="entry name" value="Homeodomain-like"/>
    <property type="match status" value="1"/>
</dbReference>
<evidence type="ECO:0000256" key="4">
    <source>
        <dbReference type="ARBA" id="ARBA00023242"/>
    </source>
</evidence>
<evidence type="ECO:0000256" key="3">
    <source>
        <dbReference type="ARBA" id="ARBA00023163"/>
    </source>
</evidence>
<dbReference type="SMART" id="SM00717">
    <property type="entry name" value="SANT"/>
    <property type="match status" value="1"/>
</dbReference>
<dbReference type="GO" id="GO:0003677">
    <property type="term" value="F:DNA binding"/>
    <property type="evidence" value="ECO:0007669"/>
    <property type="project" value="InterPro"/>
</dbReference>
<dbReference type="PROSITE" id="PS50090">
    <property type="entry name" value="MYB_LIKE"/>
    <property type="match status" value="1"/>
</dbReference>
<dbReference type="CDD" id="cd00167">
    <property type="entry name" value="SANT"/>
    <property type="match status" value="1"/>
</dbReference>
<dbReference type="PANTHER" id="PTHR44042">
    <property type="entry name" value="DUPLICATED HOMEODOMAIN-LIKE SUPERFAMILY PROTEIN-RELATED"/>
    <property type="match status" value="1"/>
</dbReference>
<feature type="domain" description="HTH myb-type" evidence="7">
    <location>
        <begin position="75"/>
        <end position="122"/>
    </location>
</feature>
<evidence type="ECO:0000259" key="7">
    <source>
        <dbReference type="PROSITE" id="PS51294"/>
    </source>
</evidence>
<organism evidence="8 9">
    <name type="scientific">Sphenostylis stenocarpa</name>
    <dbReference type="NCBI Taxonomy" id="92480"/>
    <lineage>
        <taxon>Eukaryota</taxon>
        <taxon>Viridiplantae</taxon>
        <taxon>Streptophyta</taxon>
        <taxon>Embryophyta</taxon>
        <taxon>Tracheophyta</taxon>
        <taxon>Spermatophyta</taxon>
        <taxon>Magnoliopsida</taxon>
        <taxon>eudicotyledons</taxon>
        <taxon>Gunneridae</taxon>
        <taxon>Pentapetalae</taxon>
        <taxon>rosids</taxon>
        <taxon>fabids</taxon>
        <taxon>Fabales</taxon>
        <taxon>Fabaceae</taxon>
        <taxon>Papilionoideae</taxon>
        <taxon>50 kb inversion clade</taxon>
        <taxon>NPAAA clade</taxon>
        <taxon>indigoferoid/millettioid clade</taxon>
        <taxon>Phaseoleae</taxon>
        <taxon>Sphenostylis</taxon>
    </lineage>
</organism>
<evidence type="ECO:0000259" key="6">
    <source>
        <dbReference type="PROSITE" id="PS51293"/>
    </source>
</evidence>
<dbReference type="InterPro" id="IPR017884">
    <property type="entry name" value="SANT_dom"/>
</dbReference>
<dbReference type="PROSITE" id="PS51293">
    <property type="entry name" value="SANT"/>
    <property type="match status" value="1"/>
</dbReference>
<name>A0AA86SY53_9FABA</name>
<dbReference type="InterPro" id="IPR017930">
    <property type="entry name" value="Myb_dom"/>
</dbReference>
<dbReference type="PROSITE" id="PS51294">
    <property type="entry name" value="HTH_MYB"/>
    <property type="match status" value="1"/>
</dbReference>